<feature type="repeat" description="WD" evidence="3">
    <location>
        <begin position="243"/>
        <end position="284"/>
    </location>
</feature>
<dbReference type="InterPro" id="IPR036322">
    <property type="entry name" value="WD40_repeat_dom_sf"/>
</dbReference>
<dbReference type="SUPFAM" id="SSF50978">
    <property type="entry name" value="WD40 repeat-like"/>
    <property type="match status" value="2"/>
</dbReference>
<accession>A0ABQ6MUC7</accession>
<proteinExistence type="predicted"/>
<sequence>MSEFTQSANVVPSPSLSLQLPPLPSTSRGVGSWLATCPSDPDLLIYTAGKFVVVRSVADPYGPKSFVYRGHQAVATCARFSPSGHYVASGDATGKLRVWSCKTDDKKSKLEVQALSGPVEDVAWDGESKKVAVAGDGGGGFHVKVLTYDTGNSVSECVGLTKKATTLDYRPCRPFRVVAGGEDMRCVLYAGPPFKRECDDASHSNYINCVRYSPDGNSVVSVGSDKKLVLYDGKTMAKTKEWANVHAGSIYAAAWHSSGDKIMTCSADKTVKLISMPSGDVLSTCTLGDKLGDFAVGCCWSGDTPLAVTLSGLIRVLSPDFSAVASTISGHQEPILSHSLSASGDLYTSSADGTVCRWAAGSRACERVGGGAGADLNGAVHSGQASTVDAVAGGCVSTGWDDTIRSGDGTTSNAAAGLGAQPKCSGSSADLCVLATKESLTCYANNAVTGTTAITYNALCVAVNATSDVVCVGADNNKIYVYSASGGALTQTGCVEGTNGPVHSLAFSPNGESLAAGDVKEVRVWNVADWSPLIKGKWQFHTSRITGVGWSPNGEFIASAGTDENIFIWCVAKKMKRLNYKFAHKGGCVGVDWIADGKLLSSGNDGTVAEWDVAAEMAEKFK</sequence>
<feature type="repeat" description="WD" evidence="3">
    <location>
        <begin position="538"/>
        <end position="569"/>
    </location>
</feature>
<dbReference type="PROSITE" id="PS50294">
    <property type="entry name" value="WD_REPEATS_REGION"/>
    <property type="match status" value="3"/>
</dbReference>
<reference evidence="4 5" key="1">
    <citation type="journal article" date="2023" name="Commun. Biol.">
        <title>Genome analysis of Parmales, the sister group of diatoms, reveals the evolutionary specialization of diatoms from phago-mixotrophs to photoautotrophs.</title>
        <authorList>
            <person name="Ban H."/>
            <person name="Sato S."/>
            <person name="Yoshikawa S."/>
            <person name="Yamada K."/>
            <person name="Nakamura Y."/>
            <person name="Ichinomiya M."/>
            <person name="Sato N."/>
            <person name="Blanc-Mathieu R."/>
            <person name="Endo H."/>
            <person name="Kuwata A."/>
            <person name="Ogata H."/>
        </authorList>
    </citation>
    <scope>NUCLEOTIDE SEQUENCE [LARGE SCALE GENOMIC DNA]</scope>
</reference>
<gene>
    <name evidence="4" type="ORF">TeGR_g9442</name>
</gene>
<dbReference type="Proteomes" id="UP001165060">
    <property type="component" value="Unassembled WGS sequence"/>
</dbReference>
<dbReference type="InterPro" id="IPR001680">
    <property type="entry name" value="WD40_rpt"/>
</dbReference>
<keyword evidence="2" id="KW-0677">Repeat</keyword>
<dbReference type="SMART" id="SM00320">
    <property type="entry name" value="WD40"/>
    <property type="match status" value="10"/>
</dbReference>
<dbReference type="Pfam" id="PF00400">
    <property type="entry name" value="WD40"/>
    <property type="match status" value="7"/>
</dbReference>
<dbReference type="InterPro" id="IPR015943">
    <property type="entry name" value="WD40/YVTN_repeat-like_dom_sf"/>
</dbReference>
<evidence type="ECO:0000313" key="5">
    <source>
        <dbReference type="Proteomes" id="UP001165060"/>
    </source>
</evidence>
<dbReference type="Gene3D" id="2.130.10.10">
    <property type="entry name" value="YVTN repeat-like/Quinoprotein amine dehydrogenase"/>
    <property type="match status" value="2"/>
</dbReference>
<dbReference type="PANTHER" id="PTHR19856">
    <property type="entry name" value="WD-REPEATCONTAINING PROTEIN WDR1"/>
    <property type="match status" value="1"/>
</dbReference>
<comment type="caution">
    <text evidence="4">The sequence shown here is derived from an EMBL/GenBank/DDBJ whole genome shotgun (WGS) entry which is preliminary data.</text>
</comment>
<evidence type="ECO:0000256" key="3">
    <source>
        <dbReference type="PROSITE-ProRule" id="PRU00221"/>
    </source>
</evidence>
<feature type="repeat" description="WD" evidence="3">
    <location>
        <begin position="68"/>
        <end position="109"/>
    </location>
</feature>
<organism evidence="4 5">
    <name type="scientific">Tetraparma gracilis</name>
    <dbReference type="NCBI Taxonomy" id="2962635"/>
    <lineage>
        <taxon>Eukaryota</taxon>
        <taxon>Sar</taxon>
        <taxon>Stramenopiles</taxon>
        <taxon>Ochrophyta</taxon>
        <taxon>Bolidophyceae</taxon>
        <taxon>Parmales</taxon>
        <taxon>Triparmaceae</taxon>
        <taxon>Tetraparma</taxon>
    </lineage>
</organism>
<feature type="repeat" description="WD" evidence="3">
    <location>
        <begin position="200"/>
        <end position="241"/>
    </location>
</feature>
<dbReference type="PROSITE" id="PS50082">
    <property type="entry name" value="WD_REPEATS_2"/>
    <property type="match status" value="4"/>
</dbReference>
<evidence type="ECO:0000313" key="4">
    <source>
        <dbReference type="EMBL" id="GMI32797.1"/>
    </source>
</evidence>
<keyword evidence="5" id="KW-1185">Reference proteome</keyword>
<evidence type="ECO:0000256" key="2">
    <source>
        <dbReference type="ARBA" id="ARBA00022737"/>
    </source>
</evidence>
<evidence type="ECO:0000256" key="1">
    <source>
        <dbReference type="ARBA" id="ARBA00022574"/>
    </source>
</evidence>
<name>A0ABQ6MUC7_9STRA</name>
<protein>
    <submittedName>
        <fullName evidence="4">Uncharacterized protein</fullName>
    </submittedName>
</protein>
<keyword evidence="1 3" id="KW-0853">WD repeat</keyword>
<dbReference type="EMBL" id="BRYB01001750">
    <property type="protein sequence ID" value="GMI32797.1"/>
    <property type="molecule type" value="Genomic_DNA"/>
</dbReference>
<dbReference type="PANTHER" id="PTHR19856:SF0">
    <property type="entry name" value="WD REPEAT-CONTAINING PROTEIN 1"/>
    <property type="match status" value="1"/>
</dbReference>